<dbReference type="Proteomes" id="UP001190700">
    <property type="component" value="Unassembled WGS sequence"/>
</dbReference>
<organism evidence="3 4">
    <name type="scientific">Cymbomonas tetramitiformis</name>
    <dbReference type="NCBI Taxonomy" id="36881"/>
    <lineage>
        <taxon>Eukaryota</taxon>
        <taxon>Viridiplantae</taxon>
        <taxon>Chlorophyta</taxon>
        <taxon>Pyramimonadophyceae</taxon>
        <taxon>Pyramimonadales</taxon>
        <taxon>Pyramimonadaceae</taxon>
        <taxon>Cymbomonas</taxon>
    </lineage>
</organism>
<keyword evidence="4" id="KW-1185">Reference proteome</keyword>
<reference evidence="3 4" key="1">
    <citation type="journal article" date="2015" name="Genome Biol. Evol.">
        <title>Comparative Genomics of a Bacterivorous Green Alga Reveals Evolutionary Causalities and Consequences of Phago-Mixotrophic Mode of Nutrition.</title>
        <authorList>
            <person name="Burns J.A."/>
            <person name="Paasch A."/>
            <person name="Narechania A."/>
            <person name="Kim E."/>
        </authorList>
    </citation>
    <scope>NUCLEOTIDE SEQUENCE [LARGE SCALE GENOMIC DNA]</scope>
    <source>
        <strain evidence="3 4">PLY_AMNH</strain>
    </source>
</reference>
<gene>
    <name evidence="3" type="ORF">CYMTET_47868</name>
</gene>
<comment type="caution">
    <text evidence="3">The sequence shown here is derived from an EMBL/GenBank/DDBJ whole genome shotgun (WGS) entry which is preliminary data.</text>
</comment>
<evidence type="ECO:0000256" key="1">
    <source>
        <dbReference type="ARBA" id="ARBA00022737"/>
    </source>
</evidence>
<dbReference type="EMBL" id="LGRX02033169">
    <property type="protein sequence ID" value="KAK3242442.1"/>
    <property type="molecule type" value="Genomic_DNA"/>
</dbReference>
<evidence type="ECO:0000313" key="4">
    <source>
        <dbReference type="Proteomes" id="UP001190700"/>
    </source>
</evidence>
<keyword evidence="1" id="KW-0677">Repeat</keyword>
<proteinExistence type="predicted"/>
<dbReference type="AlphaFoldDB" id="A0AAE0BVB5"/>
<evidence type="ECO:0000256" key="2">
    <source>
        <dbReference type="SAM" id="MobiDB-lite"/>
    </source>
</evidence>
<evidence type="ECO:0000313" key="3">
    <source>
        <dbReference type="EMBL" id="KAK3242442.1"/>
    </source>
</evidence>
<name>A0AAE0BVB5_9CHLO</name>
<dbReference type="InterPro" id="IPR040217">
    <property type="entry name" value="ACR1-12"/>
</dbReference>
<accession>A0AAE0BVB5</accession>
<protein>
    <submittedName>
        <fullName evidence="3">Uncharacterized protein</fullName>
    </submittedName>
</protein>
<feature type="region of interest" description="Disordered" evidence="2">
    <location>
        <begin position="1"/>
        <end position="38"/>
    </location>
</feature>
<dbReference type="PANTHER" id="PTHR31096">
    <property type="entry name" value="ACT DOMAIN-CONTAINING PROTEIN ACR4-RELATED"/>
    <property type="match status" value="1"/>
</dbReference>
<sequence>MKTSQKLPPRRTKVRAAAGTDPAKGPPLAGSTKPPMRRSVEEIEPDECAPAMVIVDNYSDEKFSVISLSVLTFPGLLRIVTWVLIGLDLVVHRAKLRTDPVEGIANDEFYVTTQNGNKVNDPQGLADRIEEFVTYCIPDGTHNPTVFQQGPIKVDNESDEAYTVLTLFVNQCNPRAQDLLIDVSSTLTAVGVGIVEADIGDETAADASENPCATQEWEFRVCNQVGSKLDYVQVSSLMYILSQVVLNGDNQMQQIPTFLGMNN</sequence>